<accession>A0A6J8ABB0</accession>
<dbReference type="SMART" id="SM00137">
    <property type="entry name" value="MAM"/>
    <property type="match status" value="1"/>
</dbReference>
<dbReference type="PANTHER" id="PTHR23282:SF101">
    <property type="entry name" value="MAM DOMAIN-CONTAINING PROTEIN"/>
    <property type="match status" value="1"/>
</dbReference>
<name>A0A6J8ABB0_MYTCO</name>
<dbReference type="GO" id="GO:0016020">
    <property type="term" value="C:membrane"/>
    <property type="evidence" value="ECO:0007669"/>
    <property type="project" value="InterPro"/>
</dbReference>
<dbReference type="SUPFAM" id="SSF49899">
    <property type="entry name" value="Concanavalin A-like lectins/glucanases"/>
    <property type="match status" value="1"/>
</dbReference>
<dbReference type="Proteomes" id="UP000507470">
    <property type="component" value="Unassembled WGS sequence"/>
</dbReference>
<feature type="domain" description="MAM" evidence="2">
    <location>
        <begin position="57"/>
        <end position="217"/>
    </location>
</feature>
<evidence type="ECO:0000259" key="2">
    <source>
        <dbReference type="PROSITE" id="PS50060"/>
    </source>
</evidence>
<dbReference type="PANTHER" id="PTHR23282">
    <property type="entry name" value="APICAL ENDOSOMAL GLYCOPROTEIN PRECURSOR"/>
    <property type="match status" value="1"/>
</dbReference>
<feature type="signal peptide" evidence="1">
    <location>
        <begin position="1"/>
        <end position="19"/>
    </location>
</feature>
<keyword evidence="1" id="KW-0732">Signal</keyword>
<gene>
    <name evidence="3" type="ORF">MCOR_5181</name>
</gene>
<sequence>MLYCIAVLYFSGLTKKCLASNGVCGTKDLTCTDSFGGGWINEGRCCYEKPCCKIEGYSCGFETDAPCIFQDSTKDEFDWTRRANSTGTSRTGPTSAAEGNYYLYTEASFPRRNGDRAILTTEAASLPASSWCLTFQYHMKGRDIGKLEVFAGEKLSNLTSIWEKTGEQPDPDLWKSASITIPQYTNSVITIEGSTSTSFIGDIAIDDITLNAGTCRVTLLLMISLSMLVHVVSITSFRGDNAIDNLILNAGTCKVTLPLMISLSMLVHVVSITSFRGDIAIDDLTLNAGTCKVTLPLMITLSKLVHVVSITSFRGDIAIDDITLNAGTCKVTLLLMITLSILVHIVSITTFRSDIAIDDLTLNSGTCKVTLPLVITLSMLVHEVSIITSFRGDIAIGDNTLNAGTCSNYYYFIQRGDIAIGDNTLNAGTCSKYYVIQREDFANNDVNFNGGTCSKYHSFYHPE</sequence>
<proteinExistence type="predicted"/>
<dbReference type="EMBL" id="CACVKT020000929">
    <property type="protein sequence ID" value="CAC5363971.1"/>
    <property type="molecule type" value="Genomic_DNA"/>
</dbReference>
<dbReference type="AlphaFoldDB" id="A0A6J8ABB0"/>
<dbReference type="PROSITE" id="PS50060">
    <property type="entry name" value="MAM_2"/>
    <property type="match status" value="1"/>
</dbReference>
<evidence type="ECO:0000313" key="3">
    <source>
        <dbReference type="EMBL" id="CAC5363971.1"/>
    </source>
</evidence>
<dbReference type="InterPro" id="IPR051560">
    <property type="entry name" value="MAM_domain-containing"/>
</dbReference>
<dbReference type="CDD" id="cd06263">
    <property type="entry name" value="MAM"/>
    <property type="match status" value="1"/>
</dbReference>
<evidence type="ECO:0000256" key="1">
    <source>
        <dbReference type="SAM" id="SignalP"/>
    </source>
</evidence>
<reference evidence="3 4" key="1">
    <citation type="submission" date="2020-06" db="EMBL/GenBank/DDBJ databases">
        <authorList>
            <person name="Li R."/>
            <person name="Bekaert M."/>
        </authorList>
    </citation>
    <scope>NUCLEOTIDE SEQUENCE [LARGE SCALE GENOMIC DNA]</scope>
    <source>
        <strain evidence="4">wild</strain>
    </source>
</reference>
<organism evidence="3 4">
    <name type="scientific">Mytilus coruscus</name>
    <name type="common">Sea mussel</name>
    <dbReference type="NCBI Taxonomy" id="42192"/>
    <lineage>
        <taxon>Eukaryota</taxon>
        <taxon>Metazoa</taxon>
        <taxon>Spiralia</taxon>
        <taxon>Lophotrochozoa</taxon>
        <taxon>Mollusca</taxon>
        <taxon>Bivalvia</taxon>
        <taxon>Autobranchia</taxon>
        <taxon>Pteriomorphia</taxon>
        <taxon>Mytilida</taxon>
        <taxon>Mytiloidea</taxon>
        <taxon>Mytilidae</taxon>
        <taxon>Mytilinae</taxon>
        <taxon>Mytilus</taxon>
    </lineage>
</organism>
<keyword evidence="4" id="KW-1185">Reference proteome</keyword>
<dbReference type="InterPro" id="IPR013320">
    <property type="entry name" value="ConA-like_dom_sf"/>
</dbReference>
<dbReference type="OrthoDB" id="6123585at2759"/>
<dbReference type="InterPro" id="IPR000998">
    <property type="entry name" value="MAM_dom"/>
</dbReference>
<dbReference type="Gene3D" id="2.60.120.200">
    <property type="match status" value="1"/>
</dbReference>
<protein>
    <recommendedName>
        <fullName evidence="2">MAM domain-containing protein</fullName>
    </recommendedName>
</protein>
<dbReference type="Pfam" id="PF00629">
    <property type="entry name" value="MAM"/>
    <property type="match status" value="1"/>
</dbReference>
<evidence type="ECO:0000313" key="4">
    <source>
        <dbReference type="Proteomes" id="UP000507470"/>
    </source>
</evidence>
<feature type="chain" id="PRO_5027087466" description="MAM domain-containing protein" evidence="1">
    <location>
        <begin position="20"/>
        <end position="463"/>
    </location>
</feature>